<gene>
    <name evidence="1" type="ORF">SBF1_3250002</name>
</gene>
<sequence>MKYDMRSSITLQSRCGAQNPIGNQSESYVNVASFKAAYIPNNGRMYVGASQMHTEADCEFRIRYSSLPQQGLYVLFNNNRYLVQVAEDVSGLHRETRIVCKLEK</sequence>
<evidence type="ECO:0000313" key="1">
    <source>
        <dbReference type="EMBL" id="SPF45342.1"/>
    </source>
</evidence>
<dbReference type="InterPro" id="IPR038666">
    <property type="entry name" value="SSP1_head-tail_sf"/>
</dbReference>
<proteinExistence type="predicted"/>
<dbReference type="Proteomes" id="UP000238916">
    <property type="component" value="Unassembled WGS sequence"/>
</dbReference>
<dbReference type="EMBL" id="OMOF01000252">
    <property type="protein sequence ID" value="SPF45342.1"/>
    <property type="molecule type" value="Genomic_DNA"/>
</dbReference>
<protein>
    <recommendedName>
        <fullName evidence="3">Phage head-tail adaptor</fullName>
    </recommendedName>
</protein>
<name>A0A2U3L0C6_9FIRM</name>
<dbReference type="Gene3D" id="2.40.10.270">
    <property type="entry name" value="Bacteriophage SPP1 head-tail adaptor protein"/>
    <property type="match status" value="1"/>
</dbReference>
<dbReference type="AlphaFoldDB" id="A0A2U3L0C6"/>
<accession>A0A2U3L0C6</accession>
<dbReference type="OrthoDB" id="9808209at2"/>
<evidence type="ECO:0000313" key="2">
    <source>
        <dbReference type="Proteomes" id="UP000238916"/>
    </source>
</evidence>
<dbReference type="NCBIfam" id="TIGR01563">
    <property type="entry name" value="gp16_SPP1"/>
    <property type="match status" value="1"/>
</dbReference>
<dbReference type="Pfam" id="PF05521">
    <property type="entry name" value="Phage_HCP"/>
    <property type="match status" value="1"/>
</dbReference>
<dbReference type="InterPro" id="IPR008767">
    <property type="entry name" value="Phage_SPP1_head-tail_adaptor"/>
</dbReference>
<reference evidence="2" key="1">
    <citation type="submission" date="2018-02" db="EMBL/GenBank/DDBJ databases">
        <authorList>
            <person name="Hausmann B."/>
        </authorList>
    </citation>
    <scope>NUCLEOTIDE SEQUENCE [LARGE SCALE GENOMIC DNA]</scope>
    <source>
        <strain evidence="2">Peat soil MAG SbF1</strain>
    </source>
</reference>
<organism evidence="1 2">
    <name type="scientific">Candidatus Desulfosporosinus infrequens</name>
    <dbReference type="NCBI Taxonomy" id="2043169"/>
    <lineage>
        <taxon>Bacteria</taxon>
        <taxon>Bacillati</taxon>
        <taxon>Bacillota</taxon>
        <taxon>Clostridia</taxon>
        <taxon>Eubacteriales</taxon>
        <taxon>Desulfitobacteriaceae</taxon>
        <taxon>Desulfosporosinus</taxon>
    </lineage>
</organism>
<evidence type="ECO:0008006" key="3">
    <source>
        <dbReference type="Google" id="ProtNLM"/>
    </source>
</evidence>